<dbReference type="InterPro" id="IPR050565">
    <property type="entry name" value="LYPA1-2/EST-like"/>
</dbReference>
<sequence>MQDSSLEAVVVETGPDPDACIVWLHGLGADGHDFEPIAAELNLPGAVRFIFPHAPVRPVTINGGMAMRAWYDIASPDLRLRVDAAGIRRSQASIDRLLDTQIAAGIPPGRIVLGGFSQGGVIALETGVRRRPPLAGIVALSTYVALADEFPPAPPDAAPILMMHGSLDPIVPPALAEDSRRLLEALGYPVEWHVFPMAHSVCAEELAILRRWLLARFGWN</sequence>
<dbReference type="EMBL" id="AP024714">
    <property type="protein sequence ID" value="BCX81280.1"/>
    <property type="molecule type" value="Genomic_DNA"/>
</dbReference>
<dbReference type="GO" id="GO:0016787">
    <property type="term" value="F:hydrolase activity"/>
    <property type="evidence" value="ECO:0007669"/>
    <property type="project" value="UniProtKB-KW"/>
</dbReference>
<dbReference type="Gene3D" id="3.40.50.1820">
    <property type="entry name" value="alpha/beta hydrolase"/>
    <property type="match status" value="1"/>
</dbReference>
<comment type="similarity">
    <text evidence="1">Belongs to the AB hydrolase superfamily. AB hydrolase 2 family.</text>
</comment>
<dbReference type="PANTHER" id="PTHR10655:SF17">
    <property type="entry name" value="LYSOPHOSPHOLIPASE-LIKE PROTEIN 1"/>
    <property type="match status" value="1"/>
</dbReference>
<accession>A0AAU9BYB5</accession>
<dbReference type="Pfam" id="PF02230">
    <property type="entry name" value="Abhydrolase_2"/>
    <property type="match status" value="1"/>
</dbReference>
<keyword evidence="2" id="KW-0378">Hydrolase</keyword>
<feature type="domain" description="Phospholipase/carboxylesterase/thioesterase" evidence="3">
    <location>
        <begin position="8"/>
        <end position="213"/>
    </location>
</feature>
<keyword evidence="5" id="KW-1185">Reference proteome</keyword>
<evidence type="ECO:0000256" key="2">
    <source>
        <dbReference type="ARBA" id="ARBA00022801"/>
    </source>
</evidence>
<dbReference type="InterPro" id="IPR029058">
    <property type="entry name" value="AB_hydrolase_fold"/>
</dbReference>
<dbReference type="PANTHER" id="PTHR10655">
    <property type="entry name" value="LYSOPHOSPHOLIPASE-RELATED"/>
    <property type="match status" value="1"/>
</dbReference>
<evidence type="ECO:0000259" key="3">
    <source>
        <dbReference type="Pfam" id="PF02230"/>
    </source>
</evidence>
<dbReference type="AlphaFoldDB" id="A0AAU9BYB5"/>
<reference evidence="5" key="1">
    <citation type="journal article" date="2024" name="Int. J. Syst. Evol. Microbiol.">
        <title>Methylomarinovum tepidoasis sp. nov., a moderately thermophilic methanotroph of the family Methylothermaceae isolated from a deep-sea hydrothermal field.</title>
        <authorList>
            <person name="Hirayama H."/>
            <person name="Takaki Y."/>
            <person name="Abe M."/>
            <person name="Miyazaki M."/>
            <person name="Uematsu K."/>
            <person name="Matsui Y."/>
            <person name="Takai K."/>
        </authorList>
    </citation>
    <scope>NUCLEOTIDE SEQUENCE [LARGE SCALE GENOMIC DNA]</scope>
    <source>
        <strain evidence="5">IT-9</strain>
    </source>
</reference>
<evidence type="ECO:0000313" key="5">
    <source>
        <dbReference type="Proteomes" id="UP001321825"/>
    </source>
</evidence>
<organism evidence="4 5">
    <name type="scientific">Methylomarinovum caldicuralii</name>
    <dbReference type="NCBI Taxonomy" id="438856"/>
    <lineage>
        <taxon>Bacteria</taxon>
        <taxon>Pseudomonadati</taxon>
        <taxon>Pseudomonadota</taxon>
        <taxon>Gammaproteobacteria</taxon>
        <taxon>Methylococcales</taxon>
        <taxon>Methylothermaceae</taxon>
        <taxon>Methylomarinovum</taxon>
    </lineage>
</organism>
<name>A0AAU9BYB5_9GAMM</name>
<evidence type="ECO:0000313" key="4">
    <source>
        <dbReference type="EMBL" id="BCX81280.1"/>
    </source>
</evidence>
<dbReference type="InterPro" id="IPR003140">
    <property type="entry name" value="PLipase/COase/thioEstase"/>
</dbReference>
<dbReference type="SUPFAM" id="SSF53474">
    <property type="entry name" value="alpha/beta-Hydrolases"/>
    <property type="match status" value="1"/>
</dbReference>
<evidence type="ECO:0000256" key="1">
    <source>
        <dbReference type="ARBA" id="ARBA00006499"/>
    </source>
</evidence>
<protein>
    <submittedName>
        <fullName evidence="4">Phospholipase/carboxylesterase</fullName>
    </submittedName>
</protein>
<dbReference type="Proteomes" id="UP001321825">
    <property type="component" value="Chromosome"/>
</dbReference>
<proteinExistence type="inferred from homology"/>
<dbReference type="RefSeq" id="WP_317706215.1">
    <property type="nucleotide sequence ID" value="NZ_AP024714.1"/>
</dbReference>
<gene>
    <name evidence="4" type="ORF">MIT9_P0858</name>
</gene>
<dbReference type="KEGG" id="mcau:MIT9_P0858"/>